<feature type="compositionally biased region" description="Polar residues" evidence="1">
    <location>
        <begin position="343"/>
        <end position="372"/>
    </location>
</feature>
<evidence type="ECO:0000256" key="1">
    <source>
        <dbReference type="SAM" id="MobiDB-lite"/>
    </source>
</evidence>
<dbReference type="AlphaFoldDB" id="A0A6J1LXD9"/>
<feature type="region of interest" description="Disordered" evidence="1">
    <location>
        <begin position="331"/>
        <end position="372"/>
    </location>
</feature>
<name>A0A6J1LXD9_DROHY</name>
<dbReference type="GeneID" id="111600865"/>
<dbReference type="Proteomes" id="UP000504633">
    <property type="component" value="Unplaced"/>
</dbReference>
<reference evidence="3" key="1">
    <citation type="submission" date="2025-08" db="UniProtKB">
        <authorList>
            <consortium name="RefSeq"/>
        </authorList>
    </citation>
    <scope>IDENTIFICATION</scope>
    <source>
        <strain evidence="3">15085-1641.00</strain>
        <tissue evidence="3">Whole body</tissue>
    </source>
</reference>
<proteinExistence type="predicted"/>
<dbReference type="OrthoDB" id="446723at2759"/>
<organism evidence="2 3">
    <name type="scientific">Drosophila hydei</name>
    <name type="common">Fruit fly</name>
    <dbReference type="NCBI Taxonomy" id="7224"/>
    <lineage>
        <taxon>Eukaryota</taxon>
        <taxon>Metazoa</taxon>
        <taxon>Ecdysozoa</taxon>
        <taxon>Arthropoda</taxon>
        <taxon>Hexapoda</taxon>
        <taxon>Insecta</taxon>
        <taxon>Pterygota</taxon>
        <taxon>Neoptera</taxon>
        <taxon>Endopterygota</taxon>
        <taxon>Diptera</taxon>
        <taxon>Brachycera</taxon>
        <taxon>Muscomorpha</taxon>
        <taxon>Ephydroidea</taxon>
        <taxon>Drosophilidae</taxon>
        <taxon>Drosophila</taxon>
    </lineage>
</organism>
<gene>
    <name evidence="3" type="primary">LOC111600865</name>
</gene>
<protein>
    <submittedName>
        <fullName evidence="3">Uncharacterized protein LOC111600865 isoform X2</fullName>
    </submittedName>
</protein>
<evidence type="ECO:0000313" key="3">
    <source>
        <dbReference type="RefSeq" id="XP_023172954.1"/>
    </source>
</evidence>
<dbReference type="RefSeq" id="XP_023172954.1">
    <property type="nucleotide sequence ID" value="XM_023317186.2"/>
</dbReference>
<keyword evidence="2" id="KW-1185">Reference proteome</keyword>
<accession>A0A6J1LXD9</accession>
<sequence length="372" mass="42031">MCSSQQSNITFSKEYEKIDTKQLGNSSLYVIKNTDDMIVTPFKQLYNPAPTLPIHSPHSPGHLNSYPNIHQRKLSGRYIDNKMVNQKSAKKLLSAKQMTENPGFFSEGEKLTATTTRPSKVCRCTKPLNQHDCIRNSAINSIVKDDQKCDLVNSMHGNVSNQKDKNVDGDELHIRKNEISDFKFKKINKIASKVNPQPRYSLGAQDNHNRPECIIKTSKSEQTSPNIVDYKRSIFDYVYNKSTDSLLRVSSMDPWIKKNELLEYGVNEVKTSSADPWIKRPSSDHKKSPCSKERFKNGQLISGCAKSDFLLEAKQKSYLKPDMPQQKILRNGESILSAPPSPNSKNAYNSTINYSQSKSFPTKSASFSPARV</sequence>
<evidence type="ECO:0000313" key="2">
    <source>
        <dbReference type="Proteomes" id="UP000504633"/>
    </source>
</evidence>